<name>A0A383A9C9_9ZZZZ</name>
<evidence type="ECO:0000313" key="1">
    <source>
        <dbReference type="EMBL" id="SVE04254.1"/>
    </source>
</evidence>
<proteinExistence type="predicted"/>
<feature type="non-terminal residue" evidence="1">
    <location>
        <position position="77"/>
    </location>
</feature>
<organism evidence="1">
    <name type="scientific">marine metagenome</name>
    <dbReference type="NCBI Taxonomy" id="408172"/>
    <lineage>
        <taxon>unclassified sequences</taxon>
        <taxon>metagenomes</taxon>
        <taxon>ecological metagenomes</taxon>
    </lineage>
</organism>
<reference evidence="1" key="1">
    <citation type="submission" date="2018-05" db="EMBL/GenBank/DDBJ databases">
        <authorList>
            <person name="Lanie J.A."/>
            <person name="Ng W.-L."/>
            <person name="Kazmierczak K.M."/>
            <person name="Andrzejewski T.M."/>
            <person name="Davidsen T.M."/>
            <person name="Wayne K.J."/>
            <person name="Tettelin H."/>
            <person name="Glass J.I."/>
            <person name="Rusch D."/>
            <person name="Podicherti R."/>
            <person name="Tsui H.-C.T."/>
            <person name="Winkler M.E."/>
        </authorList>
    </citation>
    <scope>NUCLEOTIDE SEQUENCE</scope>
</reference>
<sequence>VATSAMPIGIPGCPDLALCTASIAKTRIAFASSSWRILTEAVVSSTVFSRVSEVFIWDLLWFQDLVLPRPAICSGDI</sequence>
<accession>A0A383A9C9</accession>
<dbReference type="AlphaFoldDB" id="A0A383A9C9"/>
<protein>
    <submittedName>
        <fullName evidence="1">Uncharacterized protein</fullName>
    </submittedName>
</protein>
<feature type="non-terminal residue" evidence="1">
    <location>
        <position position="1"/>
    </location>
</feature>
<gene>
    <name evidence="1" type="ORF">METZ01_LOCUS457108</name>
</gene>
<dbReference type="EMBL" id="UINC01190210">
    <property type="protein sequence ID" value="SVE04254.1"/>
    <property type="molecule type" value="Genomic_DNA"/>
</dbReference>